<dbReference type="GO" id="GO:0032784">
    <property type="term" value="P:regulation of DNA-templated transcription elongation"/>
    <property type="evidence" value="ECO:0007669"/>
    <property type="project" value="InterPro"/>
</dbReference>
<name>A0A2V2VTI0_TRYCR</name>
<dbReference type="VEuPathDB" id="TriTrypDB:TcG_08401"/>
<dbReference type="VEuPathDB" id="TriTrypDB:C4B63_9g204"/>
<dbReference type="InterPro" id="IPR005100">
    <property type="entry name" value="NGN-domain"/>
</dbReference>
<dbReference type="VEuPathDB" id="TriTrypDB:TcCLB.511625.10"/>
<accession>A0A2V2VTI0</accession>
<dbReference type="CDD" id="cd09888">
    <property type="entry name" value="NGN_Euk"/>
    <property type="match status" value="1"/>
</dbReference>
<dbReference type="PANTHER" id="PTHR11125:SF7">
    <property type="entry name" value="TRANSCRIPTION ELONGATION FACTOR SPT5"/>
    <property type="match status" value="1"/>
</dbReference>
<dbReference type="InterPro" id="IPR039659">
    <property type="entry name" value="SPT5"/>
</dbReference>
<dbReference type="VEuPathDB" id="TriTrypDB:TcCL_NonESM08078"/>
<dbReference type="Gene3D" id="3.30.70.940">
    <property type="entry name" value="NusG, N-terminal domain"/>
    <property type="match status" value="1"/>
</dbReference>
<dbReference type="AlphaFoldDB" id="A0A2V2VTI0"/>
<feature type="compositionally biased region" description="Basic residues" evidence="1">
    <location>
        <begin position="47"/>
        <end position="65"/>
    </location>
</feature>
<organism evidence="3 4">
    <name type="scientific">Trypanosoma cruzi</name>
    <dbReference type="NCBI Taxonomy" id="5693"/>
    <lineage>
        <taxon>Eukaryota</taxon>
        <taxon>Discoba</taxon>
        <taxon>Euglenozoa</taxon>
        <taxon>Kinetoplastea</taxon>
        <taxon>Metakinetoplastina</taxon>
        <taxon>Trypanosomatida</taxon>
        <taxon>Trypanosomatidae</taxon>
        <taxon>Trypanosoma</taxon>
        <taxon>Schizotrypanum</taxon>
    </lineage>
</organism>
<feature type="compositionally biased region" description="Basic and acidic residues" evidence="1">
    <location>
        <begin position="127"/>
        <end position="138"/>
    </location>
</feature>
<dbReference type="CDD" id="cd06081">
    <property type="entry name" value="KOW_Spt5_1"/>
    <property type="match status" value="1"/>
</dbReference>
<dbReference type="InterPro" id="IPR039385">
    <property type="entry name" value="NGN_Euk"/>
</dbReference>
<protein>
    <submittedName>
        <fullName evidence="3">Putative transcription initiation protein</fullName>
    </submittedName>
</protein>
<dbReference type="InterPro" id="IPR036735">
    <property type="entry name" value="NGN_dom_sf"/>
</dbReference>
<feature type="domain" description="NGN" evidence="2">
    <location>
        <begin position="194"/>
        <end position="283"/>
    </location>
</feature>
<proteinExistence type="predicted"/>
<comment type="caution">
    <text evidence="3">The sequence shown here is derived from an EMBL/GenBank/DDBJ whole genome shotgun (WGS) entry which is preliminary data.</text>
</comment>
<dbReference type="GO" id="GO:0003729">
    <property type="term" value="F:mRNA binding"/>
    <property type="evidence" value="ECO:0007669"/>
    <property type="project" value="TreeGrafter"/>
</dbReference>
<dbReference type="PANTHER" id="PTHR11125">
    <property type="entry name" value="SUPPRESSOR OF TY 5"/>
    <property type="match status" value="1"/>
</dbReference>
<dbReference type="VEuPathDB" id="TriTrypDB:TCDM_13796"/>
<dbReference type="VEuPathDB" id="TriTrypDB:C3747_136g56"/>
<dbReference type="GO" id="GO:0006357">
    <property type="term" value="P:regulation of transcription by RNA polymerase II"/>
    <property type="evidence" value="ECO:0007669"/>
    <property type="project" value="InterPro"/>
</dbReference>
<dbReference type="VEuPathDB" id="TriTrypDB:Tc_MARK_9701"/>
<dbReference type="VEuPathDB" id="TriTrypDB:TCSYLVIO_000465"/>
<dbReference type="EMBL" id="PRFA01000009">
    <property type="protein sequence ID" value="PWU99540.1"/>
    <property type="molecule type" value="Genomic_DNA"/>
</dbReference>
<dbReference type="GO" id="GO:0032044">
    <property type="term" value="C:DSIF complex"/>
    <property type="evidence" value="ECO:0007669"/>
    <property type="project" value="TreeGrafter"/>
</dbReference>
<reference evidence="3 4" key="1">
    <citation type="journal article" date="2018" name="Microb. Genom.">
        <title>Expanding an expanded genome: long-read sequencing of Trypanosoma cruzi.</title>
        <authorList>
            <person name="Berna L."/>
            <person name="Rodriguez M."/>
            <person name="Chiribao M.L."/>
            <person name="Parodi-Talice A."/>
            <person name="Pita S."/>
            <person name="Rijo G."/>
            <person name="Alvarez-Valin F."/>
            <person name="Robello C."/>
        </authorList>
    </citation>
    <scope>NUCLEOTIDE SEQUENCE [LARGE SCALE GENOMIC DNA]</scope>
    <source>
        <strain evidence="3 4">Dm28c</strain>
    </source>
</reference>
<evidence type="ECO:0000313" key="4">
    <source>
        <dbReference type="Proteomes" id="UP000246121"/>
    </source>
</evidence>
<dbReference type="GO" id="GO:0006368">
    <property type="term" value="P:transcription elongation by RNA polymerase II"/>
    <property type="evidence" value="ECO:0007669"/>
    <property type="project" value="TreeGrafter"/>
</dbReference>
<feature type="compositionally biased region" description="Acidic residues" evidence="1">
    <location>
        <begin position="69"/>
        <end position="80"/>
    </location>
</feature>
<dbReference type="Proteomes" id="UP000246121">
    <property type="component" value="Unassembled WGS sequence"/>
</dbReference>
<dbReference type="VEuPathDB" id="TriTrypDB:TcYC6_0075960"/>
<evidence type="ECO:0000259" key="2">
    <source>
        <dbReference type="Pfam" id="PF03439"/>
    </source>
</evidence>
<evidence type="ECO:0000313" key="3">
    <source>
        <dbReference type="EMBL" id="PWU99540.1"/>
    </source>
</evidence>
<evidence type="ECO:0000256" key="1">
    <source>
        <dbReference type="SAM" id="MobiDB-lite"/>
    </source>
</evidence>
<dbReference type="VEuPathDB" id="TriTrypDB:TcCLB.504741.60"/>
<feature type="compositionally biased region" description="Acidic residues" evidence="1">
    <location>
        <begin position="95"/>
        <end position="118"/>
    </location>
</feature>
<gene>
    <name evidence="3" type="ORF">C4B63_9g204</name>
</gene>
<feature type="region of interest" description="Disordered" evidence="1">
    <location>
        <begin position="30"/>
        <end position="144"/>
    </location>
</feature>
<dbReference type="InterPro" id="IPR041973">
    <property type="entry name" value="KOW_Spt5_1"/>
</dbReference>
<dbReference type="VEuPathDB" id="TriTrypDB:ECC02_004366"/>
<dbReference type="VEuPathDB" id="TriTrypDB:BCY84_02974"/>
<dbReference type="VEuPathDB" id="TriTrypDB:TcBrA4_0100810"/>
<dbReference type="Pfam" id="PF03439">
    <property type="entry name" value="Spt5-NGN"/>
    <property type="match status" value="1"/>
</dbReference>
<sequence>MEEELNVSELAGLLGDDELLDVTSPLVAALPQSATSAELDGKDVGSKKKHKRKGKRLRHEKKHRKLSEIEENNESEDDNNETPRKRSKYVIDAAESGDSESEGDDFIVGSDEEDEDGDYVGGIPTYEPRKTHIFREGEENMTSEELARAIEERHRASKEGGKTETSLLAGLGKGNMSSLRYTSHLLPQDTDPRVFAVKCRPRMARLLVARIVNKCYAYRIGRNYEKRKVDLGIISVFCLDHVKEYIYIEAHRKVFVENALKGLDGLFRYKITLVNPSELMQMMERRPSPEKLRVGSFVRLRQRQYRLDLAQVVEVHPISNQVTVKVVPREDFVGKPFNKIEMRLPPRFLFQLLQRMCRSGAISTAGEI</sequence>